<feature type="domain" description="DUF7713" evidence="3">
    <location>
        <begin position="125"/>
        <end position="190"/>
    </location>
</feature>
<feature type="domain" description="DUF7685" evidence="1">
    <location>
        <begin position="6"/>
        <end position="46"/>
    </location>
</feature>
<evidence type="ECO:0000259" key="3">
    <source>
        <dbReference type="Pfam" id="PF24828"/>
    </source>
</evidence>
<dbReference type="Pfam" id="PF24828">
    <property type="entry name" value="DUF7713"/>
    <property type="match status" value="1"/>
</dbReference>
<reference evidence="4" key="1">
    <citation type="submission" date="2014-06" db="EMBL/GenBank/DDBJ databases">
        <title>Molecular and ecological studies on carbamate pesticide degrading bacteria isolated from agricultural soils.</title>
        <authorList>
            <person name="Kim D.-U."/>
            <person name="Ka J.-O."/>
        </authorList>
    </citation>
    <scope>NUCLEOTIDE SEQUENCE</scope>
    <source>
        <strain evidence="4">NS2</strain>
        <plasmid evidence="4">201</plasmid>
    </source>
</reference>
<protein>
    <submittedName>
        <fullName evidence="4">Uncharacterized protein</fullName>
    </submittedName>
</protein>
<keyword evidence="4" id="KW-0614">Plasmid</keyword>
<evidence type="ECO:0000259" key="1">
    <source>
        <dbReference type="Pfam" id="PF24734"/>
    </source>
</evidence>
<dbReference type="EMBL" id="KM017070">
    <property type="protein sequence ID" value="AJW29330.1"/>
    <property type="molecule type" value="Genomic_DNA"/>
</dbReference>
<name>A0A0D4ZZ64_9SPHN</name>
<dbReference type="InterPro" id="IPR056130">
    <property type="entry name" value="DUF7713"/>
</dbReference>
<dbReference type="AlphaFoldDB" id="A0A0D4ZZ64"/>
<dbReference type="InterPro" id="IPR056103">
    <property type="entry name" value="DUF7686"/>
</dbReference>
<dbReference type="Pfam" id="PF24735">
    <property type="entry name" value="DUF7686"/>
    <property type="match status" value="1"/>
</dbReference>
<geneLocation type="plasmid" evidence="4">
    <name>201</name>
</geneLocation>
<evidence type="ECO:0000313" key="4">
    <source>
        <dbReference type="EMBL" id="AJW29330.1"/>
    </source>
</evidence>
<organism evidence="4">
    <name type="scientific">Sphingomonas sp. NS2</name>
    <dbReference type="NCBI Taxonomy" id="908605"/>
    <lineage>
        <taxon>Bacteria</taxon>
        <taxon>Pseudomonadati</taxon>
        <taxon>Pseudomonadota</taxon>
        <taxon>Alphaproteobacteria</taxon>
        <taxon>Sphingomonadales</taxon>
        <taxon>Sphingomonadaceae</taxon>
        <taxon>Sphingomonas</taxon>
    </lineage>
</organism>
<gene>
    <name evidence="4" type="ORF">plasmid201_142</name>
</gene>
<feature type="domain" description="DUF7686" evidence="2">
    <location>
        <begin position="50"/>
        <end position="122"/>
    </location>
</feature>
<evidence type="ECO:0000259" key="2">
    <source>
        <dbReference type="Pfam" id="PF24735"/>
    </source>
</evidence>
<sequence length="192" mass="21874">MSTIACDQCHSGVPAFEVTHFGSIETGYRDLCSRCYNEEVARLSGIRFTHVDFQPMELPDANGDKHRFHFILRLLGTMLTLEALEVRADEQEGYEFQVHGVADADPFALMTRLLERMRHDLAVVHLVEGELGLAISGTTVRGRLTCDLESSDYMPLLIIDGREVNWEQFGRMLMSFEGWRIHLEIQDPSEEV</sequence>
<dbReference type="InterPro" id="IPR056102">
    <property type="entry name" value="DUF7685"/>
</dbReference>
<proteinExistence type="predicted"/>
<accession>A0A0D4ZZ64</accession>
<dbReference type="Pfam" id="PF24734">
    <property type="entry name" value="DUF7685"/>
    <property type="match status" value="1"/>
</dbReference>